<dbReference type="AlphaFoldDB" id="A0A4R3KR96"/>
<dbReference type="OrthoDB" id="9797352at2"/>
<keyword evidence="3" id="KW-0808">Transferase</keyword>
<dbReference type="Pfam" id="PF01206">
    <property type="entry name" value="TusA"/>
    <property type="match status" value="1"/>
</dbReference>
<proteinExistence type="inferred from homology"/>
<dbReference type="EMBL" id="SMAE01000014">
    <property type="protein sequence ID" value="TCS86623.1"/>
    <property type="molecule type" value="Genomic_DNA"/>
</dbReference>
<sequence>MSKVVDARGRSCPEPVIMTKDAIESNPNETIQVLVDAQVAVENITRFAKGKGYKVEVEEKGDEYTLTIRK</sequence>
<evidence type="ECO:0000259" key="2">
    <source>
        <dbReference type="Pfam" id="PF01206"/>
    </source>
</evidence>
<accession>A0A4R3KR96</accession>
<name>A0A4R3KR96_9FIRM</name>
<dbReference type="Gene3D" id="3.30.110.40">
    <property type="entry name" value="TusA-like domain"/>
    <property type="match status" value="1"/>
</dbReference>
<organism evidence="3 4">
    <name type="scientific">Keratinibaculum paraultunense</name>
    <dbReference type="NCBI Taxonomy" id="1278232"/>
    <lineage>
        <taxon>Bacteria</taxon>
        <taxon>Bacillati</taxon>
        <taxon>Bacillota</taxon>
        <taxon>Tissierellia</taxon>
        <taxon>Tissierellales</taxon>
        <taxon>Tepidimicrobiaceae</taxon>
        <taxon>Keratinibaculum</taxon>
    </lineage>
</organism>
<dbReference type="RefSeq" id="WP_132029432.1">
    <property type="nucleotide sequence ID" value="NZ_CP068564.1"/>
</dbReference>
<evidence type="ECO:0000256" key="1">
    <source>
        <dbReference type="ARBA" id="ARBA00008984"/>
    </source>
</evidence>
<comment type="similarity">
    <text evidence="1">Belongs to the sulfur carrier protein TusA family.</text>
</comment>
<feature type="domain" description="UPF0033" evidence="2">
    <location>
        <begin position="3"/>
        <end position="70"/>
    </location>
</feature>
<dbReference type="CDD" id="cd03421">
    <property type="entry name" value="SirA_like_N"/>
    <property type="match status" value="1"/>
</dbReference>
<evidence type="ECO:0000313" key="3">
    <source>
        <dbReference type="EMBL" id="TCS86623.1"/>
    </source>
</evidence>
<gene>
    <name evidence="3" type="ORF">EDD65_11417</name>
</gene>
<dbReference type="InterPro" id="IPR001455">
    <property type="entry name" value="TusA-like"/>
</dbReference>
<dbReference type="PANTHER" id="PTHR33279:SF6">
    <property type="entry name" value="SULFUR CARRIER PROTEIN YEDF-RELATED"/>
    <property type="match status" value="1"/>
</dbReference>
<comment type="caution">
    <text evidence="3">The sequence shown here is derived from an EMBL/GenBank/DDBJ whole genome shotgun (WGS) entry which is preliminary data.</text>
</comment>
<dbReference type="GO" id="GO:0016740">
    <property type="term" value="F:transferase activity"/>
    <property type="evidence" value="ECO:0007669"/>
    <property type="project" value="UniProtKB-KW"/>
</dbReference>
<dbReference type="InterPro" id="IPR036868">
    <property type="entry name" value="TusA-like_sf"/>
</dbReference>
<dbReference type="SUPFAM" id="SSF64307">
    <property type="entry name" value="SirA-like"/>
    <property type="match status" value="1"/>
</dbReference>
<reference evidence="3 4" key="1">
    <citation type="submission" date="2019-03" db="EMBL/GenBank/DDBJ databases">
        <title>Genomic Encyclopedia of Type Strains, Phase IV (KMG-IV): sequencing the most valuable type-strain genomes for metagenomic binning, comparative biology and taxonomic classification.</title>
        <authorList>
            <person name="Goeker M."/>
        </authorList>
    </citation>
    <scope>NUCLEOTIDE SEQUENCE [LARGE SCALE GENOMIC DNA]</scope>
    <source>
        <strain evidence="3 4">DSM 26752</strain>
    </source>
</reference>
<dbReference type="Proteomes" id="UP000294567">
    <property type="component" value="Unassembled WGS sequence"/>
</dbReference>
<protein>
    <submittedName>
        <fullName evidence="3">TusA-related sulfurtransferase</fullName>
    </submittedName>
</protein>
<dbReference type="PANTHER" id="PTHR33279">
    <property type="entry name" value="SULFUR CARRIER PROTEIN YEDF-RELATED"/>
    <property type="match status" value="1"/>
</dbReference>
<keyword evidence="4" id="KW-1185">Reference proteome</keyword>
<evidence type="ECO:0000313" key="4">
    <source>
        <dbReference type="Proteomes" id="UP000294567"/>
    </source>
</evidence>